<comment type="caution">
    <text evidence="1">The sequence shown here is derived from an EMBL/GenBank/DDBJ whole genome shotgun (WGS) entry which is preliminary data.</text>
</comment>
<protein>
    <submittedName>
        <fullName evidence="1">Uncharacterized protein</fullName>
    </submittedName>
</protein>
<dbReference type="AlphaFoldDB" id="A0A7V4G8N6"/>
<proteinExistence type="predicted"/>
<organism evidence="1">
    <name type="scientific">Desulfobacca acetoxidans</name>
    <dbReference type="NCBI Taxonomy" id="60893"/>
    <lineage>
        <taxon>Bacteria</taxon>
        <taxon>Pseudomonadati</taxon>
        <taxon>Thermodesulfobacteriota</taxon>
        <taxon>Desulfobaccia</taxon>
        <taxon>Desulfobaccales</taxon>
        <taxon>Desulfobaccaceae</taxon>
        <taxon>Desulfobacca</taxon>
    </lineage>
</organism>
<gene>
    <name evidence="1" type="ORF">ENT08_06765</name>
</gene>
<evidence type="ECO:0000313" key="1">
    <source>
        <dbReference type="EMBL" id="HGS05424.1"/>
    </source>
</evidence>
<name>A0A7V4G8N6_9BACT</name>
<reference evidence="1" key="1">
    <citation type="journal article" date="2020" name="mSystems">
        <title>Genome- and Community-Level Interaction Insights into Carbon Utilization and Element Cycling Functions of Hydrothermarchaeota in Hydrothermal Sediment.</title>
        <authorList>
            <person name="Zhou Z."/>
            <person name="Liu Y."/>
            <person name="Xu W."/>
            <person name="Pan J."/>
            <person name="Luo Z.H."/>
            <person name="Li M."/>
        </authorList>
    </citation>
    <scope>NUCLEOTIDE SEQUENCE [LARGE SCALE GENOMIC DNA]</scope>
    <source>
        <strain evidence="1">SpSt-548</strain>
    </source>
</reference>
<dbReference type="EMBL" id="DSXI01000397">
    <property type="protein sequence ID" value="HGS05424.1"/>
    <property type="molecule type" value="Genomic_DNA"/>
</dbReference>
<accession>A0A7V4G8N6</accession>
<sequence>MSKKAYVCATCGALAEEPGHLCNPQGAPLACSYCGLEHAPHEKHYCQGKLEDLKYVCESCGRLATSQDFLCHPKEVPNA</sequence>